<keyword evidence="6" id="KW-1015">Disulfide bond</keyword>
<evidence type="ECO:0000256" key="8">
    <source>
        <dbReference type="SAM" id="MobiDB-lite"/>
    </source>
</evidence>
<comment type="subcellular location">
    <subcellularLocation>
        <location evidence="1 7">Endoplasmic reticulum membrane</location>
        <topology evidence="1 7">Peripheral membrane protein</topology>
        <orientation evidence="1 7">Lumenal side</orientation>
    </subcellularLocation>
</comment>
<name>A0AAD9MEW2_9PEZI</name>
<feature type="compositionally biased region" description="Low complexity" evidence="8">
    <location>
        <begin position="361"/>
        <end position="377"/>
    </location>
</feature>
<keyword evidence="5 7" id="KW-0256">Endoplasmic reticulum</keyword>
<evidence type="ECO:0000313" key="11">
    <source>
        <dbReference type="Proteomes" id="UP001217918"/>
    </source>
</evidence>
<evidence type="ECO:0000256" key="4">
    <source>
        <dbReference type="ARBA" id="ARBA00022734"/>
    </source>
</evidence>
<gene>
    <name evidence="10" type="ORF">P8C59_005817</name>
</gene>
<keyword evidence="11" id="KW-1185">Reference proteome</keyword>
<dbReference type="GO" id="GO:0005788">
    <property type="term" value="C:endoplasmic reticulum lumen"/>
    <property type="evidence" value="ECO:0007669"/>
    <property type="project" value="UniProtKB-UniRule"/>
</dbReference>
<accession>A0AAD9MEW2</accession>
<dbReference type="PANTHER" id="PTHR15414:SF0">
    <property type="entry name" value="ENDOPLASMIC RETICULUM LECTIN 1"/>
    <property type="match status" value="1"/>
</dbReference>
<dbReference type="Gene3D" id="2.70.130.10">
    <property type="entry name" value="Mannose-6-phosphate receptor binding domain"/>
    <property type="match status" value="1"/>
</dbReference>
<organism evidence="10 11">
    <name type="scientific">Phyllachora maydis</name>
    <dbReference type="NCBI Taxonomy" id="1825666"/>
    <lineage>
        <taxon>Eukaryota</taxon>
        <taxon>Fungi</taxon>
        <taxon>Dikarya</taxon>
        <taxon>Ascomycota</taxon>
        <taxon>Pezizomycotina</taxon>
        <taxon>Sordariomycetes</taxon>
        <taxon>Sordariomycetidae</taxon>
        <taxon>Phyllachorales</taxon>
        <taxon>Phyllachoraceae</taxon>
        <taxon>Phyllachora</taxon>
    </lineage>
</organism>
<reference evidence="10" key="1">
    <citation type="journal article" date="2023" name="Mol. Plant Microbe Interact.">
        <title>Elucidating the Obligate Nature and Biological Capacity of an Invasive Fungal Corn Pathogen.</title>
        <authorList>
            <person name="MacCready J.S."/>
            <person name="Roggenkamp E.M."/>
            <person name="Gdanetz K."/>
            <person name="Chilvers M.I."/>
        </authorList>
    </citation>
    <scope>NUCLEOTIDE SEQUENCE</scope>
    <source>
        <strain evidence="10">PM02</strain>
    </source>
</reference>
<dbReference type="EMBL" id="JAQQPM010000005">
    <property type="protein sequence ID" value="KAK2071388.1"/>
    <property type="molecule type" value="Genomic_DNA"/>
</dbReference>
<evidence type="ECO:0000256" key="3">
    <source>
        <dbReference type="ARBA" id="ARBA00022729"/>
    </source>
</evidence>
<feature type="compositionally biased region" description="Basic and acidic residues" evidence="8">
    <location>
        <begin position="517"/>
        <end position="530"/>
    </location>
</feature>
<dbReference type="GO" id="GO:0030970">
    <property type="term" value="P:retrograde protein transport, ER to cytosol"/>
    <property type="evidence" value="ECO:0007669"/>
    <property type="project" value="TreeGrafter"/>
</dbReference>
<protein>
    <recommendedName>
        <fullName evidence="7">Endoplasmic reticulum lectin</fullName>
    </recommendedName>
    <alternativeName>
        <fullName evidence="7">Protein OS-9 homolog</fullName>
    </alternativeName>
</protein>
<dbReference type="SUPFAM" id="SSF50911">
    <property type="entry name" value="Mannose 6-phosphate receptor domain"/>
    <property type="match status" value="1"/>
</dbReference>
<evidence type="ECO:0000256" key="6">
    <source>
        <dbReference type="ARBA" id="ARBA00023157"/>
    </source>
</evidence>
<dbReference type="InterPro" id="IPR044865">
    <property type="entry name" value="MRH_dom"/>
</dbReference>
<dbReference type="GO" id="GO:0030246">
    <property type="term" value="F:carbohydrate binding"/>
    <property type="evidence" value="ECO:0007669"/>
    <property type="project" value="UniProtKB-UniRule"/>
</dbReference>
<feature type="region of interest" description="Disordered" evidence="8">
    <location>
        <begin position="500"/>
        <end position="549"/>
    </location>
</feature>
<proteinExistence type="inferred from homology"/>
<dbReference type="InterPro" id="IPR009011">
    <property type="entry name" value="Man6P_isomerase_rcpt-bd_dom_sf"/>
</dbReference>
<evidence type="ECO:0000259" key="9">
    <source>
        <dbReference type="PROSITE" id="PS51914"/>
    </source>
</evidence>
<dbReference type="InterPro" id="IPR012913">
    <property type="entry name" value="OS9-like_dom"/>
</dbReference>
<dbReference type="GO" id="GO:0030968">
    <property type="term" value="P:endoplasmic reticulum unfolded protein response"/>
    <property type="evidence" value="ECO:0007669"/>
    <property type="project" value="UniProtKB-UniRule"/>
</dbReference>
<dbReference type="Pfam" id="PF07915">
    <property type="entry name" value="PRKCSH"/>
    <property type="match status" value="1"/>
</dbReference>
<dbReference type="PANTHER" id="PTHR15414">
    <property type="entry name" value="OS-9-RELATED"/>
    <property type="match status" value="1"/>
</dbReference>
<comment type="function">
    <text evidence="7">Lectin involved in the quality control of the secretory pathway. As a member of the endoplasmic reticulum-associated degradation lumenal (ERAD-L) surveillance system, targets misfolded endoplasmic reticulum lumenal glycoproteins for degradation.</text>
</comment>
<feature type="region of interest" description="Disordered" evidence="8">
    <location>
        <begin position="361"/>
        <end position="383"/>
    </location>
</feature>
<comment type="caution">
    <text evidence="10">The sequence shown here is derived from an EMBL/GenBank/DDBJ whole genome shotgun (WGS) entry which is preliminary data.</text>
</comment>
<comment type="similarity">
    <text evidence="2 7">Belongs to the OS-9 family.</text>
</comment>
<evidence type="ECO:0000313" key="10">
    <source>
        <dbReference type="EMBL" id="KAK2071388.1"/>
    </source>
</evidence>
<keyword evidence="3" id="KW-0732">Signal</keyword>
<dbReference type="InterPro" id="IPR045149">
    <property type="entry name" value="OS-9-like"/>
</dbReference>
<sequence length="549" mass="59394">MLESRTHLLPVLSSLFCVCPDVRSGGKRRTDHDDLLLFNWQDDLLAYPQFEIVFSDTYISEPDALSLLETQTTPYPTYDAGLASPTNLADNVASTYELMHVPPARYLCAVPVLAARAAPNQTATALAKAEEARERQRAVQRGWQLVGEMDGECLYYVAGWWSYSFCYGREVTQFHAVPPGQMAQHQPQGLGPPVRDPNSQEYVLGRAVRGEVHRGARDGSGVRAGRGRRKAAEVDLDAAAAEAETGKNGVAPPPNTELQVKDDQRYLVQRLEGGTLCDLTGRDRTIEIQYHCAPGTNMDRVNWIKEVTTCAYVMVVNTPRLCNDVAFLPPIEPRAHPISCQLVVDSDAEADTLKTQQTIEGADAADGAEVAQDGAAGRSPWQQQRNHFTGMTIGGVVVGGRQVLGSTEDGQPAARLPPPRQLSASRLAGLFGANAAVEMLAVAKSLAEGGKYEAMTDEELKNMGLNPEAIEKLRQELQKLAGDKGWKLEVVETAGGMPEIRGVIESEAEGGDGGDADDGRPLRQGDKEAGGGEGEGEDGSEEHFFKEEL</sequence>
<feature type="compositionally biased region" description="Acidic residues" evidence="8">
    <location>
        <begin position="506"/>
        <end position="516"/>
    </location>
</feature>
<evidence type="ECO:0000256" key="1">
    <source>
        <dbReference type="ARBA" id="ARBA00004367"/>
    </source>
</evidence>
<evidence type="ECO:0000256" key="2">
    <source>
        <dbReference type="ARBA" id="ARBA00009918"/>
    </source>
</evidence>
<dbReference type="Proteomes" id="UP001217918">
    <property type="component" value="Unassembled WGS sequence"/>
</dbReference>
<keyword evidence="4 7" id="KW-0430">Lectin</keyword>
<keyword evidence="7" id="KW-0472">Membrane</keyword>
<feature type="domain" description="MRH" evidence="9">
    <location>
        <begin position="151"/>
        <end position="324"/>
    </location>
</feature>
<evidence type="ECO:0000256" key="7">
    <source>
        <dbReference type="RuleBase" id="RU369099"/>
    </source>
</evidence>
<evidence type="ECO:0000256" key="5">
    <source>
        <dbReference type="ARBA" id="ARBA00022824"/>
    </source>
</evidence>
<dbReference type="PROSITE" id="PS51914">
    <property type="entry name" value="MRH"/>
    <property type="match status" value="1"/>
</dbReference>
<dbReference type="AlphaFoldDB" id="A0AAD9MEW2"/>
<dbReference type="GO" id="GO:0005789">
    <property type="term" value="C:endoplasmic reticulum membrane"/>
    <property type="evidence" value="ECO:0007669"/>
    <property type="project" value="UniProtKB-SubCell"/>
</dbReference>